<organism evidence="1 2">
    <name type="scientific">Arctium lappa</name>
    <name type="common">Greater burdock</name>
    <name type="synonym">Lappa major</name>
    <dbReference type="NCBI Taxonomy" id="4217"/>
    <lineage>
        <taxon>Eukaryota</taxon>
        <taxon>Viridiplantae</taxon>
        <taxon>Streptophyta</taxon>
        <taxon>Embryophyta</taxon>
        <taxon>Tracheophyta</taxon>
        <taxon>Spermatophyta</taxon>
        <taxon>Magnoliopsida</taxon>
        <taxon>eudicotyledons</taxon>
        <taxon>Gunneridae</taxon>
        <taxon>Pentapetalae</taxon>
        <taxon>asterids</taxon>
        <taxon>campanulids</taxon>
        <taxon>Asterales</taxon>
        <taxon>Asteraceae</taxon>
        <taxon>Carduoideae</taxon>
        <taxon>Cardueae</taxon>
        <taxon>Arctiinae</taxon>
        <taxon>Arctium</taxon>
    </lineage>
</organism>
<accession>A0ACB9B8Y4</accession>
<dbReference type="EMBL" id="CM042052">
    <property type="protein sequence ID" value="KAI3718558.1"/>
    <property type="molecule type" value="Genomic_DNA"/>
</dbReference>
<comment type="caution">
    <text evidence="1">The sequence shown here is derived from an EMBL/GenBank/DDBJ whole genome shotgun (WGS) entry which is preliminary data.</text>
</comment>
<proteinExistence type="predicted"/>
<name>A0ACB9B8Y4_ARCLA</name>
<evidence type="ECO:0000313" key="1">
    <source>
        <dbReference type="EMBL" id="KAI3718558.1"/>
    </source>
</evidence>
<protein>
    <submittedName>
        <fullName evidence="1">Uncharacterized protein</fullName>
    </submittedName>
</protein>
<keyword evidence="2" id="KW-1185">Reference proteome</keyword>
<gene>
    <name evidence="1" type="ORF">L6452_19435</name>
</gene>
<sequence length="119" mass="13119">MLHLLPLPYPNIKNISKPSPSPETTMRQGLSTSMSADASSSRVDFDGNISVDTEAFSATDIASLYAIIVNLLDVAKDVIVMYTHSTSTHTHQVTDFLFISSPYLHTQRLVILHSNPNIF</sequence>
<dbReference type="Proteomes" id="UP001055879">
    <property type="component" value="Linkage Group LG06"/>
</dbReference>
<reference evidence="2" key="1">
    <citation type="journal article" date="2022" name="Mol. Ecol. Resour.">
        <title>The genomes of chicory, endive, great burdock and yacon provide insights into Asteraceae palaeo-polyploidization history and plant inulin production.</title>
        <authorList>
            <person name="Fan W."/>
            <person name="Wang S."/>
            <person name="Wang H."/>
            <person name="Wang A."/>
            <person name="Jiang F."/>
            <person name="Liu H."/>
            <person name="Zhao H."/>
            <person name="Xu D."/>
            <person name="Zhang Y."/>
        </authorList>
    </citation>
    <scope>NUCLEOTIDE SEQUENCE [LARGE SCALE GENOMIC DNA]</scope>
    <source>
        <strain evidence="2">cv. Niubang</strain>
    </source>
</reference>
<evidence type="ECO:0000313" key="2">
    <source>
        <dbReference type="Proteomes" id="UP001055879"/>
    </source>
</evidence>
<reference evidence="1 2" key="2">
    <citation type="journal article" date="2022" name="Mol. Ecol. Resour.">
        <title>The genomes of chicory, endive, great burdock and yacon provide insights into Asteraceae paleo-polyploidization history and plant inulin production.</title>
        <authorList>
            <person name="Fan W."/>
            <person name="Wang S."/>
            <person name="Wang H."/>
            <person name="Wang A."/>
            <person name="Jiang F."/>
            <person name="Liu H."/>
            <person name="Zhao H."/>
            <person name="Xu D."/>
            <person name="Zhang Y."/>
        </authorList>
    </citation>
    <scope>NUCLEOTIDE SEQUENCE [LARGE SCALE GENOMIC DNA]</scope>
    <source>
        <strain evidence="2">cv. Niubang</strain>
    </source>
</reference>